<feature type="compositionally biased region" description="Low complexity" evidence="1">
    <location>
        <begin position="49"/>
        <end position="71"/>
    </location>
</feature>
<gene>
    <name evidence="3" type="ORF">PG994_010203</name>
</gene>
<keyword evidence="2" id="KW-0732">Signal</keyword>
<name>A0ABR1TPE7_9PEZI</name>
<protein>
    <submittedName>
        <fullName evidence="3">Uncharacterized protein</fullName>
    </submittedName>
</protein>
<evidence type="ECO:0000313" key="3">
    <source>
        <dbReference type="EMBL" id="KAK8048473.1"/>
    </source>
</evidence>
<dbReference type="GeneID" id="92094675"/>
<keyword evidence="4" id="KW-1185">Reference proteome</keyword>
<organism evidence="3 4">
    <name type="scientific">Apiospora phragmitis</name>
    <dbReference type="NCBI Taxonomy" id="2905665"/>
    <lineage>
        <taxon>Eukaryota</taxon>
        <taxon>Fungi</taxon>
        <taxon>Dikarya</taxon>
        <taxon>Ascomycota</taxon>
        <taxon>Pezizomycotina</taxon>
        <taxon>Sordariomycetes</taxon>
        <taxon>Xylariomycetidae</taxon>
        <taxon>Amphisphaeriales</taxon>
        <taxon>Apiosporaceae</taxon>
        <taxon>Apiospora</taxon>
    </lineage>
</organism>
<dbReference type="Proteomes" id="UP001480595">
    <property type="component" value="Unassembled WGS sequence"/>
</dbReference>
<sequence length="187" mass="19681">MRLSIPILLAPIAGVLGLEVSPGDTVKFEFQVGTLKAIGSLEFEPDYCPHTQSSPQPTTTTTESSLNTPTTNANTGETRRITRTVIQTVFVTITNSTPKPTTAPHSGSVRTASANWTGSANGTTRAVGTIGTLGSLMPTNNTFGNVSFIRSPAPTAGLTVTSDGNTLSQRVWYYYTMLIIASSVLGI</sequence>
<evidence type="ECO:0000256" key="2">
    <source>
        <dbReference type="SAM" id="SignalP"/>
    </source>
</evidence>
<feature type="chain" id="PRO_5045318975" evidence="2">
    <location>
        <begin position="18"/>
        <end position="187"/>
    </location>
</feature>
<accession>A0ABR1TPE7</accession>
<evidence type="ECO:0000313" key="4">
    <source>
        <dbReference type="Proteomes" id="UP001480595"/>
    </source>
</evidence>
<dbReference type="RefSeq" id="XP_066710722.1">
    <property type="nucleotide sequence ID" value="XM_066861612.1"/>
</dbReference>
<feature type="region of interest" description="Disordered" evidence="1">
    <location>
        <begin position="96"/>
        <end position="124"/>
    </location>
</feature>
<proteinExistence type="predicted"/>
<dbReference type="EMBL" id="JAQQWL010000011">
    <property type="protein sequence ID" value="KAK8048473.1"/>
    <property type="molecule type" value="Genomic_DNA"/>
</dbReference>
<reference evidence="3 4" key="1">
    <citation type="submission" date="2023-01" db="EMBL/GenBank/DDBJ databases">
        <title>Analysis of 21 Apiospora genomes using comparative genomics revels a genus with tremendous synthesis potential of carbohydrate active enzymes and secondary metabolites.</title>
        <authorList>
            <person name="Sorensen T."/>
        </authorList>
    </citation>
    <scope>NUCLEOTIDE SEQUENCE [LARGE SCALE GENOMIC DNA]</scope>
    <source>
        <strain evidence="3 4">CBS 135458</strain>
    </source>
</reference>
<feature type="region of interest" description="Disordered" evidence="1">
    <location>
        <begin position="46"/>
        <end position="79"/>
    </location>
</feature>
<comment type="caution">
    <text evidence="3">The sequence shown here is derived from an EMBL/GenBank/DDBJ whole genome shotgun (WGS) entry which is preliminary data.</text>
</comment>
<evidence type="ECO:0000256" key="1">
    <source>
        <dbReference type="SAM" id="MobiDB-lite"/>
    </source>
</evidence>
<feature type="signal peptide" evidence="2">
    <location>
        <begin position="1"/>
        <end position="17"/>
    </location>
</feature>